<feature type="transmembrane region" description="Helical" evidence="5">
    <location>
        <begin position="307"/>
        <end position="331"/>
    </location>
</feature>
<dbReference type="GO" id="GO:0022857">
    <property type="term" value="F:transmembrane transporter activity"/>
    <property type="evidence" value="ECO:0007669"/>
    <property type="project" value="InterPro"/>
</dbReference>
<feature type="transmembrane region" description="Helical" evidence="5">
    <location>
        <begin position="167"/>
        <end position="187"/>
    </location>
</feature>
<feature type="transmembrane region" description="Helical" evidence="5">
    <location>
        <begin position="246"/>
        <end position="268"/>
    </location>
</feature>
<reference evidence="9" key="2">
    <citation type="submission" date="2017-09" db="EMBL/GenBank/DDBJ databases">
        <title>FDA dAtabase for Regulatory Grade micrObial Sequences (FDA-ARGOS): Supporting development and validation of Infectious Disease Dx tests.</title>
        <authorList>
            <person name="Minogue T."/>
            <person name="Wolcott M."/>
            <person name="Wasieloski L."/>
            <person name="Aguilar W."/>
            <person name="Moore D."/>
            <person name="Tallon L."/>
            <person name="Sadzewicz L."/>
            <person name="Ott S."/>
            <person name="Zhao X."/>
            <person name="Nagaraj S."/>
            <person name="Vavikolanu K."/>
            <person name="Aluvathingal J."/>
            <person name="Nadendla S."/>
            <person name="Sichtig H."/>
        </authorList>
    </citation>
    <scope>NUCLEOTIDE SEQUENCE [LARGE SCALE GENOMIC DNA]</scope>
    <source>
        <strain evidence="9">FDAARGOS_404</strain>
    </source>
</reference>
<feature type="transmembrane region" description="Helical" evidence="5">
    <location>
        <begin position="343"/>
        <end position="363"/>
    </location>
</feature>
<dbReference type="PROSITE" id="PS50850">
    <property type="entry name" value="MFS"/>
    <property type="match status" value="1"/>
</dbReference>
<dbReference type="Gene3D" id="1.20.1250.20">
    <property type="entry name" value="MFS general substrate transporter like domains"/>
    <property type="match status" value="1"/>
</dbReference>
<evidence type="ECO:0000313" key="10">
    <source>
        <dbReference type="Proteomes" id="UP000310719"/>
    </source>
</evidence>
<feature type="transmembrane region" description="Helical" evidence="5">
    <location>
        <begin position="105"/>
        <end position="130"/>
    </location>
</feature>
<feature type="transmembrane region" description="Helical" evidence="5">
    <location>
        <begin position="219"/>
        <end position="240"/>
    </location>
</feature>
<organism evidence="8 10">
    <name type="scientific">Leclercia adecarboxylata</name>
    <dbReference type="NCBI Taxonomy" id="83655"/>
    <lineage>
        <taxon>Bacteria</taxon>
        <taxon>Pseudomonadati</taxon>
        <taxon>Pseudomonadota</taxon>
        <taxon>Gammaproteobacteria</taxon>
        <taxon>Enterobacterales</taxon>
        <taxon>Enterobacteriaceae</taxon>
        <taxon>Leclercia</taxon>
    </lineage>
</organism>
<evidence type="ECO:0000313" key="8">
    <source>
        <dbReference type="EMBL" id="VTP66600.1"/>
    </source>
</evidence>
<dbReference type="AlphaFoldDB" id="A0A4U9HQT3"/>
<dbReference type="PANTHER" id="PTHR42910">
    <property type="entry name" value="TRANSPORTER SCO4007-RELATED"/>
    <property type="match status" value="1"/>
</dbReference>
<proteinExistence type="predicted"/>
<evidence type="ECO:0000256" key="2">
    <source>
        <dbReference type="ARBA" id="ARBA00022692"/>
    </source>
</evidence>
<feature type="transmembrane region" description="Helical" evidence="5">
    <location>
        <begin position="12"/>
        <end position="32"/>
    </location>
</feature>
<name>A0A4U9HQT3_9ENTR</name>
<feature type="transmembrane region" description="Helical" evidence="5">
    <location>
        <begin position="81"/>
        <end position="99"/>
    </location>
</feature>
<protein>
    <submittedName>
        <fullName evidence="8">Inner membrane transport protein ynfM</fullName>
    </submittedName>
    <submittedName>
        <fullName evidence="7">MFS transporter</fullName>
    </submittedName>
</protein>
<keyword evidence="3 5" id="KW-1133">Transmembrane helix</keyword>
<evidence type="ECO:0000259" key="6">
    <source>
        <dbReference type="PROSITE" id="PS50850"/>
    </source>
</evidence>
<keyword evidence="2 5" id="KW-0812">Transmembrane</keyword>
<sequence length="404" mass="41984">MNTSTLTPAVSRWVIFILAIGAGFSVASIYYAQPLLPLMGTDLHLSIEGMGMVPTLTQAGYALGILFLLPLGDRYDRRTLIVVKSIALAGLLLACSLTGQIHSLLLVSLLIGMAATMAQDIVPAAAILAPEGKQGKTVGTVMTGLLLGILLSRTVSGVVGEAFGWRVMYQLAAGSIAILAAVMWLILPRFAVHSNLRYPDLMRSVVHLWRRYPALRRAALAQGFLSIAFSAFWSTLAVMLMEHYQLGSAVAGGYGIAGAAGALAAPLAGGLADKLGAGKVTQLGAALVTVSFALMFLMPALGVHGQLILIAVSAVGFDLGLQSSLVAHQNLVYGLEPKARGRLNALLFTGVFIGMALGSALGSQLYTMAGWPGVVALATVTAAIALAIRLAESARTSASVMQNS</sequence>
<dbReference type="Proteomes" id="UP000222768">
    <property type="component" value="Unassembled WGS sequence"/>
</dbReference>
<dbReference type="Proteomes" id="UP000310719">
    <property type="component" value="Chromosome"/>
</dbReference>
<evidence type="ECO:0000256" key="5">
    <source>
        <dbReference type="SAM" id="Phobius"/>
    </source>
</evidence>
<feature type="transmembrane region" description="Helical" evidence="5">
    <location>
        <begin position="52"/>
        <end position="69"/>
    </location>
</feature>
<dbReference type="CDD" id="cd17324">
    <property type="entry name" value="MFS_NepI_like"/>
    <property type="match status" value="1"/>
</dbReference>
<feature type="transmembrane region" description="Helical" evidence="5">
    <location>
        <begin position="369"/>
        <end position="391"/>
    </location>
</feature>
<gene>
    <name evidence="8" type="primary">ynfM_1</name>
    <name evidence="7" type="ORF">CRX53_06790</name>
    <name evidence="8" type="ORF">NCTC13032_02614</name>
</gene>
<dbReference type="KEGG" id="lax:APT61_14035"/>
<evidence type="ECO:0000313" key="9">
    <source>
        <dbReference type="Proteomes" id="UP000222768"/>
    </source>
</evidence>
<dbReference type="RefSeq" id="WP_032617542.1">
    <property type="nucleotide sequence ID" value="NZ_CP013990.1"/>
</dbReference>
<dbReference type="GeneID" id="30333039"/>
<feature type="transmembrane region" description="Helical" evidence="5">
    <location>
        <begin position="137"/>
        <end position="155"/>
    </location>
</feature>
<evidence type="ECO:0000256" key="4">
    <source>
        <dbReference type="ARBA" id="ARBA00023136"/>
    </source>
</evidence>
<dbReference type="PANTHER" id="PTHR42910:SF1">
    <property type="entry name" value="MAJOR FACILITATOR SUPERFAMILY (MFS) PROFILE DOMAIN-CONTAINING PROTEIN"/>
    <property type="match status" value="1"/>
</dbReference>
<dbReference type="EMBL" id="PDLK01000002">
    <property type="protein sequence ID" value="PHH03698.1"/>
    <property type="molecule type" value="Genomic_DNA"/>
</dbReference>
<dbReference type="InterPro" id="IPR036259">
    <property type="entry name" value="MFS_trans_sf"/>
</dbReference>
<dbReference type="InterPro" id="IPR011701">
    <property type="entry name" value="MFS"/>
</dbReference>
<accession>A0A4U9HQT3</accession>
<keyword evidence="1" id="KW-1003">Cell membrane</keyword>
<dbReference type="SUPFAM" id="SSF103473">
    <property type="entry name" value="MFS general substrate transporter"/>
    <property type="match status" value="1"/>
</dbReference>
<evidence type="ECO:0000256" key="3">
    <source>
        <dbReference type="ARBA" id="ARBA00022989"/>
    </source>
</evidence>
<reference evidence="8 10" key="3">
    <citation type="submission" date="2019-05" db="EMBL/GenBank/DDBJ databases">
        <authorList>
            <consortium name="Pathogen Informatics"/>
        </authorList>
    </citation>
    <scope>NUCLEOTIDE SEQUENCE [LARGE SCALE GENOMIC DNA]</scope>
    <source>
        <strain evidence="8 10">NCTC13032</strain>
    </source>
</reference>
<feature type="domain" description="Major facilitator superfamily (MFS) profile" evidence="6">
    <location>
        <begin position="14"/>
        <end position="397"/>
    </location>
</feature>
<dbReference type="Pfam" id="PF07690">
    <property type="entry name" value="MFS_1"/>
    <property type="match status" value="1"/>
</dbReference>
<feature type="transmembrane region" description="Helical" evidence="5">
    <location>
        <begin position="280"/>
        <end position="301"/>
    </location>
</feature>
<evidence type="ECO:0000256" key="1">
    <source>
        <dbReference type="ARBA" id="ARBA00022475"/>
    </source>
</evidence>
<reference evidence="7" key="1">
    <citation type="submission" date="2017-09" db="EMBL/GenBank/DDBJ databases">
        <title>FDA dAtabase for Regulatory Grade micrObial Sequences (FDA-ARGOS): Supporting development and validation of Infectious Disease Dx tests.</title>
        <authorList>
            <person name="Minogue T."/>
            <person name="Wolcott M."/>
            <person name="Wasieloski L."/>
            <person name="Aguilar W."/>
            <person name="Moore D."/>
            <person name="Tallon L.J."/>
            <person name="Sadzewicz L."/>
            <person name="Ott S."/>
            <person name="Zhao X."/>
            <person name="Nagaraj S."/>
            <person name="Vavikolanu K."/>
            <person name="Aluvathingal J."/>
            <person name="Nadendla S."/>
            <person name="Sichtig H."/>
        </authorList>
    </citation>
    <scope>NUCLEOTIDE SEQUENCE</scope>
    <source>
        <strain evidence="7">FDAARGOS_404</strain>
    </source>
</reference>
<dbReference type="InterPro" id="IPR020846">
    <property type="entry name" value="MFS_dom"/>
</dbReference>
<keyword evidence="4 5" id="KW-0472">Membrane</keyword>
<dbReference type="EMBL" id="LR590464">
    <property type="protein sequence ID" value="VTP66600.1"/>
    <property type="molecule type" value="Genomic_DNA"/>
</dbReference>
<evidence type="ECO:0000313" key="7">
    <source>
        <dbReference type="EMBL" id="PHH03698.1"/>
    </source>
</evidence>